<protein>
    <submittedName>
        <fullName evidence="5">Serine protease inhibitor 88Ea-like 5</fullName>
    </submittedName>
</protein>
<dbReference type="AlphaFoldDB" id="A0A8J5JK38"/>
<gene>
    <name evidence="5" type="primary">Spn88Ea-L5</name>
    <name evidence="5" type="ORF">Hamer_G019165</name>
</gene>
<dbReference type="PROSITE" id="PS00284">
    <property type="entry name" value="SERPIN"/>
    <property type="match status" value="1"/>
</dbReference>
<dbReference type="GO" id="GO:0005615">
    <property type="term" value="C:extracellular space"/>
    <property type="evidence" value="ECO:0007669"/>
    <property type="project" value="InterPro"/>
</dbReference>
<keyword evidence="6" id="KW-1185">Reference proteome</keyword>
<comment type="similarity">
    <text evidence="3">Belongs to the serpin family.</text>
</comment>
<dbReference type="InterPro" id="IPR023796">
    <property type="entry name" value="Serpin_dom"/>
</dbReference>
<reference evidence="5" key="1">
    <citation type="journal article" date="2021" name="Sci. Adv.">
        <title>The American lobster genome reveals insights on longevity, neural, and immune adaptations.</title>
        <authorList>
            <person name="Polinski J.M."/>
            <person name="Zimin A.V."/>
            <person name="Clark K.F."/>
            <person name="Kohn A.B."/>
            <person name="Sadowski N."/>
            <person name="Timp W."/>
            <person name="Ptitsyn A."/>
            <person name="Khanna P."/>
            <person name="Romanova D.Y."/>
            <person name="Williams P."/>
            <person name="Greenwood S.J."/>
            <person name="Moroz L.L."/>
            <person name="Walt D.R."/>
            <person name="Bodnar A.G."/>
        </authorList>
    </citation>
    <scope>NUCLEOTIDE SEQUENCE</scope>
    <source>
        <strain evidence="5">GMGI-L3</strain>
    </source>
</reference>
<dbReference type="Gene3D" id="3.30.497.10">
    <property type="entry name" value="Antithrombin, subunit I, domain 2"/>
    <property type="match status" value="1"/>
</dbReference>
<evidence type="ECO:0000256" key="2">
    <source>
        <dbReference type="ARBA" id="ARBA00022900"/>
    </source>
</evidence>
<name>A0A8J5JK38_HOMAM</name>
<dbReference type="PANTHER" id="PTHR11461">
    <property type="entry name" value="SERINE PROTEASE INHIBITOR, SERPIN"/>
    <property type="match status" value="1"/>
</dbReference>
<evidence type="ECO:0000313" key="6">
    <source>
        <dbReference type="Proteomes" id="UP000747542"/>
    </source>
</evidence>
<dbReference type="Proteomes" id="UP000747542">
    <property type="component" value="Unassembled WGS sequence"/>
</dbReference>
<dbReference type="Pfam" id="PF00079">
    <property type="entry name" value="Serpin"/>
    <property type="match status" value="1"/>
</dbReference>
<comment type="caution">
    <text evidence="5">The sequence shown here is derived from an EMBL/GenBank/DDBJ whole genome shotgun (WGS) entry which is preliminary data.</text>
</comment>
<accession>A0A8J5JK38</accession>
<dbReference type="InterPro" id="IPR023795">
    <property type="entry name" value="Serpin_CS"/>
</dbReference>
<feature type="domain" description="Serpin" evidence="4">
    <location>
        <begin position="69"/>
        <end position="432"/>
    </location>
</feature>
<evidence type="ECO:0000259" key="4">
    <source>
        <dbReference type="SMART" id="SM00093"/>
    </source>
</evidence>
<evidence type="ECO:0000256" key="1">
    <source>
        <dbReference type="ARBA" id="ARBA00022690"/>
    </source>
</evidence>
<evidence type="ECO:0000256" key="3">
    <source>
        <dbReference type="RuleBase" id="RU000411"/>
    </source>
</evidence>
<dbReference type="PANTHER" id="PTHR11461:SF278">
    <property type="entry name" value="SERINE PROTEASE INHIBITOR 88EA"/>
    <property type="match status" value="1"/>
</dbReference>
<dbReference type="Gene3D" id="2.30.39.10">
    <property type="entry name" value="Alpha-1-antitrypsin, domain 1"/>
    <property type="match status" value="1"/>
</dbReference>
<dbReference type="InterPro" id="IPR042185">
    <property type="entry name" value="Serpin_sf_2"/>
</dbReference>
<keyword evidence="2" id="KW-0722">Serine protease inhibitor</keyword>
<sequence length="432" mass="48369">MKSDGGNWGVTESLDGDERDSVDCRMLNFVSAVLLLTLVGVVSPQCITTNDTQSPPLHPDLGHILPFSLGLFKELYVPGSATGNFFFSPFSIWNALVLAYFGSAGRTREQLQRVLNLKNPADTLATYKAVDRLYAERQANNSDYVIDLANRMYVNVSFPIRDCVSQVLSEEVQFLNFYQNEAANKINQFVSETTRGKITQVVTPQDLKNVVMALINAAYFKGLWLTPFKTSLTSKDKFFTSPNQHTLVDMMNLHDYFKAGKSSELGARVLELPYKGEAASMFVLLPDSAATDDNTTTPLDAMLTRLTPYTLKAALATLRGQRVDIRIPKFKMEKLIKKELNEALQRLGIRDIFSDSADMSIFDPLRRLKVKETIHKAVIEVNEEGSEAAAATVGLIVPSTVPLRFICNRPFLFFIHDNHTNNILFMGVYRQP</sequence>
<keyword evidence="1" id="KW-0646">Protease inhibitor</keyword>
<dbReference type="GO" id="GO:0004867">
    <property type="term" value="F:serine-type endopeptidase inhibitor activity"/>
    <property type="evidence" value="ECO:0007669"/>
    <property type="project" value="UniProtKB-KW"/>
</dbReference>
<dbReference type="InterPro" id="IPR036186">
    <property type="entry name" value="Serpin_sf"/>
</dbReference>
<dbReference type="InterPro" id="IPR042178">
    <property type="entry name" value="Serpin_sf_1"/>
</dbReference>
<dbReference type="CDD" id="cd19594">
    <property type="entry name" value="serpin_crustaceans_chelicerates_insects"/>
    <property type="match status" value="1"/>
</dbReference>
<evidence type="ECO:0000313" key="5">
    <source>
        <dbReference type="EMBL" id="KAG7157533.1"/>
    </source>
</evidence>
<dbReference type="EMBL" id="JAHLQT010037402">
    <property type="protein sequence ID" value="KAG7157533.1"/>
    <property type="molecule type" value="Genomic_DNA"/>
</dbReference>
<proteinExistence type="inferred from homology"/>
<dbReference type="SMART" id="SM00093">
    <property type="entry name" value="SERPIN"/>
    <property type="match status" value="1"/>
</dbReference>
<organism evidence="5 6">
    <name type="scientific">Homarus americanus</name>
    <name type="common">American lobster</name>
    <dbReference type="NCBI Taxonomy" id="6706"/>
    <lineage>
        <taxon>Eukaryota</taxon>
        <taxon>Metazoa</taxon>
        <taxon>Ecdysozoa</taxon>
        <taxon>Arthropoda</taxon>
        <taxon>Crustacea</taxon>
        <taxon>Multicrustacea</taxon>
        <taxon>Malacostraca</taxon>
        <taxon>Eumalacostraca</taxon>
        <taxon>Eucarida</taxon>
        <taxon>Decapoda</taxon>
        <taxon>Pleocyemata</taxon>
        <taxon>Astacidea</taxon>
        <taxon>Nephropoidea</taxon>
        <taxon>Nephropidae</taxon>
        <taxon>Homarus</taxon>
    </lineage>
</organism>
<dbReference type="SUPFAM" id="SSF56574">
    <property type="entry name" value="Serpins"/>
    <property type="match status" value="1"/>
</dbReference>
<dbReference type="InterPro" id="IPR000215">
    <property type="entry name" value="Serpin_fam"/>
</dbReference>